<dbReference type="OrthoDB" id="8215557at2"/>
<dbReference type="RefSeq" id="WP_143939370.1">
    <property type="nucleotide sequence ID" value="NZ_VKKG01000007.1"/>
</dbReference>
<name>A0A553JWC4_9ACTN</name>
<comment type="caution">
    <text evidence="2">The sequence shown here is derived from an EMBL/GenBank/DDBJ whole genome shotgun (WGS) entry which is preliminary data.</text>
</comment>
<protein>
    <recommendedName>
        <fullName evidence="1">SGNH hydrolase-type esterase domain-containing protein</fullName>
    </recommendedName>
</protein>
<dbReference type="AlphaFoldDB" id="A0A553JWC4"/>
<evidence type="ECO:0000313" key="2">
    <source>
        <dbReference type="EMBL" id="TRY16756.1"/>
    </source>
</evidence>
<evidence type="ECO:0000259" key="1">
    <source>
        <dbReference type="Pfam" id="PF13472"/>
    </source>
</evidence>
<gene>
    <name evidence="2" type="ORF">FOJ82_15350</name>
</gene>
<dbReference type="Proteomes" id="UP000317638">
    <property type="component" value="Unassembled WGS sequence"/>
</dbReference>
<dbReference type="PANTHER" id="PTHR43784:SF2">
    <property type="entry name" value="GDSL-LIKE LIPASE_ACYLHYDROLASE, PUTATIVE (AFU_ORTHOLOGUE AFUA_2G00820)-RELATED"/>
    <property type="match status" value="1"/>
</dbReference>
<dbReference type="PANTHER" id="PTHR43784">
    <property type="entry name" value="GDSL-LIKE LIPASE/ACYLHYDROLASE, PUTATIVE (AFU_ORTHOLOGUE AFUA_2G00820)-RELATED"/>
    <property type="match status" value="1"/>
</dbReference>
<dbReference type="InterPro" id="IPR013830">
    <property type="entry name" value="SGNH_hydro"/>
</dbReference>
<dbReference type="InterPro" id="IPR036514">
    <property type="entry name" value="SGNH_hydro_sf"/>
</dbReference>
<dbReference type="InterPro" id="IPR053140">
    <property type="entry name" value="GDSL_Rv0518-like"/>
</dbReference>
<dbReference type="Pfam" id="PF13472">
    <property type="entry name" value="Lipase_GDSL_2"/>
    <property type="match status" value="1"/>
</dbReference>
<dbReference type="EMBL" id="VKKG01000007">
    <property type="protein sequence ID" value="TRY16756.1"/>
    <property type="molecule type" value="Genomic_DNA"/>
</dbReference>
<proteinExistence type="predicted"/>
<dbReference type="SUPFAM" id="SSF52266">
    <property type="entry name" value="SGNH hydrolase"/>
    <property type="match status" value="1"/>
</dbReference>
<keyword evidence="3" id="KW-1185">Reference proteome</keyword>
<reference evidence="2 3" key="1">
    <citation type="submission" date="2019-07" db="EMBL/GenBank/DDBJ databases">
        <authorList>
            <person name="Zhou L.-Y."/>
        </authorList>
    </citation>
    <scope>NUCLEOTIDE SEQUENCE [LARGE SCALE GENOMIC DNA]</scope>
    <source>
        <strain evidence="2 3">YIM 101269</strain>
    </source>
</reference>
<accession>A0A553JWC4</accession>
<organism evidence="2 3">
    <name type="scientific">Tessaracoccus rhinocerotis</name>
    <dbReference type="NCBI Taxonomy" id="1689449"/>
    <lineage>
        <taxon>Bacteria</taxon>
        <taxon>Bacillati</taxon>
        <taxon>Actinomycetota</taxon>
        <taxon>Actinomycetes</taxon>
        <taxon>Propionibacteriales</taxon>
        <taxon>Propionibacteriaceae</taxon>
        <taxon>Tessaracoccus</taxon>
    </lineage>
</organism>
<dbReference type="Gene3D" id="3.40.50.1110">
    <property type="entry name" value="SGNH hydrolase"/>
    <property type="match status" value="1"/>
</dbReference>
<feature type="domain" description="SGNH hydrolase-type esterase" evidence="1">
    <location>
        <begin position="186"/>
        <end position="368"/>
    </location>
</feature>
<evidence type="ECO:0000313" key="3">
    <source>
        <dbReference type="Proteomes" id="UP000317638"/>
    </source>
</evidence>
<sequence>MASRAEAVGVGRLAPVATNVHLPVRVSPPDNVSDAGSLITRMRHVLQRGASGIRLVYANWSNVDGRDVPGPDPITVSAKVVTDAEHDVVFSGSRHLRLEPGEAGISDPVDISGRAGLAFLTDTTVEPDPGGTVPLGSQTNADDGEGVAPGASAVVRPGTAHGYGPWQVLGDIGSAAGTAPTVLVTGDSNAVGFGDVRGSAYHLGWVQRALQPEFPTLNLAVSGATARGALSGPSRRRRRVLLQWARPRVAIAALGTNDLQQGGPGLVEMQDLLIEHWRDLAALGSRVLACTIPPVTTSGDGWRTLAGQTPTAGARVRAQVNDWLRSVPSPLAGVIDVAAALGAPASPSLWRPGFTRDGLHPNQTGHRVAAERVDPALLRA</sequence>